<keyword evidence="1" id="KW-0805">Transcription regulation</keyword>
<dbReference type="GO" id="GO:0003700">
    <property type="term" value="F:DNA-binding transcription factor activity"/>
    <property type="evidence" value="ECO:0007669"/>
    <property type="project" value="InterPro"/>
</dbReference>
<dbReference type="Gene3D" id="1.10.10.60">
    <property type="entry name" value="Homeodomain-like"/>
    <property type="match status" value="2"/>
</dbReference>
<dbReference type="GO" id="GO:0043565">
    <property type="term" value="F:sequence-specific DNA binding"/>
    <property type="evidence" value="ECO:0007669"/>
    <property type="project" value="InterPro"/>
</dbReference>
<evidence type="ECO:0000256" key="2">
    <source>
        <dbReference type="ARBA" id="ARBA00023125"/>
    </source>
</evidence>
<dbReference type="Gene3D" id="2.60.120.10">
    <property type="entry name" value="Jelly Rolls"/>
    <property type="match status" value="1"/>
</dbReference>
<proteinExistence type="predicted"/>
<dbReference type="Pfam" id="PF02311">
    <property type="entry name" value="AraC_binding"/>
    <property type="match status" value="1"/>
</dbReference>
<sequence>MAIRYRLSSHQRHQHLSFAFVDGDHQSDFALHQHDFSELFLVVEGSGKHLVANYQYPLTAGDVFVIKGETEHGFKDVKDLKLINLMFDANAPFFELPSMRALSGYQALFNIEPLARQTTDYQAKLTLSQPQLTGIKHLLESIRVEYETGQAGFEVMINSLMQQLIITLARIYADQQEAAPKPTHALSRAMVYIEQHYTSGEVSPEHIAHAAFISQRQLERLFKRYLNSSPNQYVRQLQMSYAHKLITEEKLTSVQQIAEQSGFHDSNYFSKCYKQRFHLTPREEIKKAATMSG</sequence>
<dbReference type="PANTHER" id="PTHR43280">
    <property type="entry name" value="ARAC-FAMILY TRANSCRIPTIONAL REGULATOR"/>
    <property type="match status" value="1"/>
</dbReference>
<dbReference type="PANTHER" id="PTHR43280:SF28">
    <property type="entry name" value="HTH-TYPE TRANSCRIPTIONAL ACTIVATOR RHAS"/>
    <property type="match status" value="1"/>
</dbReference>
<keyword evidence="3" id="KW-0804">Transcription</keyword>
<dbReference type="SUPFAM" id="SSF51215">
    <property type="entry name" value="Regulatory protein AraC"/>
    <property type="match status" value="1"/>
</dbReference>
<dbReference type="InterPro" id="IPR018060">
    <property type="entry name" value="HTH_AraC"/>
</dbReference>
<evidence type="ECO:0000256" key="3">
    <source>
        <dbReference type="ARBA" id="ARBA00023163"/>
    </source>
</evidence>
<dbReference type="InterPro" id="IPR003313">
    <property type="entry name" value="AraC-bd"/>
</dbReference>
<reference evidence="5 6" key="1">
    <citation type="submission" date="2014-10" db="EMBL/GenBank/DDBJ databases">
        <title>Genome sequencing of Vibrio sinaloensis T08.</title>
        <authorList>
            <person name="Chan K.-G."/>
            <person name="Mohamad N.I."/>
        </authorList>
    </citation>
    <scope>NUCLEOTIDE SEQUENCE [LARGE SCALE GENOMIC DNA]</scope>
    <source>
        <strain evidence="5 6">T08</strain>
    </source>
</reference>
<dbReference type="InterPro" id="IPR009057">
    <property type="entry name" value="Homeodomain-like_sf"/>
</dbReference>
<dbReference type="EMBL" id="JRWP01000004">
    <property type="protein sequence ID" value="KGY10045.1"/>
    <property type="molecule type" value="Genomic_DNA"/>
</dbReference>
<comment type="caution">
    <text evidence="5">The sequence shown here is derived from an EMBL/GenBank/DDBJ whole genome shotgun (WGS) entry which is preliminary data.</text>
</comment>
<evidence type="ECO:0000313" key="5">
    <source>
        <dbReference type="EMBL" id="KGY10045.1"/>
    </source>
</evidence>
<dbReference type="Proteomes" id="UP000030451">
    <property type="component" value="Unassembled WGS sequence"/>
</dbReference>
<evidence type="ECO:0000313" key="6">
    <source>
        <dbReference type="Proteomes" id="UP000030451"/>
    </source>
</evidence>
<dbReference type="RefSeq" id="WP_038188144.1">
    <property type="nucleotide sequence ID" value="NZ_JRWP01000004.1"/>
</dbReference>
<dbReference type="PROSITE" id="PS01124">
    <property type="entry name" value="HTH_ARAC_FAMILY_2"/>
    <property type="match status" value="1"/>
</dbReference>
<dbReference type="SMART" id="SM00342">
    <property type="entry name" value="HTH_ARAC"/>
    <property type="match status" value="1"/>
</dbReference>
<dbReference type="OrthoDB" id="9803764at2"/>
<dbReference type="Pfam" id="PF12833">
    <property type="entry name" value="HTH_18"/>
    <property type="match status" value="1"/>
</dbReference>
<feature type="domain" description="HTH araC/xylS-type" evidence="4">
    <location>
        <begin position="187"/>
        <end position="287"/>
    </location>
</feature>
<dbReference type="SUPFAM" id="SSF46689">
    <property type="entry name" value="Homeodomain-like"/>
    <property type="match status" value="2"/>
</dbReference>
<dbReference type="InterPro" id="IPR037923">
    <property type="entry name" value="HTH-like"/>
</dbReference>
<evidence type="ECO:0000256" key="1">
    <source>
        <dbReference type="ARBA" id="ARBA00023015"/>
    </source>
</evidence>
<evidence type="ECO:0000259" key="4">
    <source>
        <dbReference type="PROSITE" id="PS01124"/>
    </source>
</evidence>
<gene>
    <name evidence="5" type="ORF">NM06_03770</name>
</gene>
<dbReference type="InterPro" id="IPR014710">
    <property type="entry name" value="RmlC-like_jellyroll"/>
</dbReference>
<keyword evidence="2" id="KW-0238">DNA-binding</keyword>
<protein>
    <submittedName>
        <fullName evidence="5">AraC family transcriptional regulator</fullName>
    </submittedName>
</protein>
<dbReference type="STRING" id="379097.SE23_06740"/>
<organism evidence="5 6">
    <name type="scientific">Photobacterium sp. (strain ATCC 43367)</name>
    <dbReference type="NCBI Taxonomy" id="379097"/>
    <lineage>
        <taxon>Bacteria</taxon>
        <taxon>Pseudomonadati</taxon>
        <taxon>Pseudomonadota</taxon>
        <taxon>Gammaproteobacteria</taxon>
        <taxon>Vibrionales</taxon>
        <taxon>Vibrionaceae</taxon>
        <taxon>Vibrio</taxon>
        <taxon>Vibrio oreintalis group</taxon>
    </lineage>
</organism>
<dbReference type="AlphaFoldDB" id="A0A0A5I0L3"/>
<name>A0A0A5I0L3_PHOS4</name>
<accession>A0A0A5I0L3</accession>